<dbReference type="EMBL" id="CM000832">
    <property type="protein sequence ID" value="EET10149.1"/>
    <property type="molecule type" value="Genomic_DNA"/>
</dbReference>
<dbReference type="Proteomes" id="UP000001812">
    <property type="component" value="Chromosome I"/>
</dbReference>
<proteinExistence type="predicted"/>
<accession>A0A0E1WCJ8</accession>
<protein>
    <submittedName>
        <fullName evidence="2">Uncharacterized protein</fullName>
    </submittedName>
</protein>
<organism evidence="2">
    <name type="scientific">Burkholderia pseudomallei 1710a</name>
    <dbReference type="NCBI Taxonomy" id="320371"/>
    <lineage>
        <taxon>Bacteria</taxon>
        <taxon>Pseudomonadati</taxon>
        <taxon>Pseudomonadota</taxon>
        <taxon>Betaproteobacteria</taxon>
        <taxon>Burkholderiales</taxon>
        <taxon>Burkholderiaceae</taxon>
        <taxon>Burkholderia</taxon>
        <taxon>pseudomallei group</taxon>
    </lineage>
</organism>
<gene>
    <name evidence="2" type="ORF">BURPS1710A_0095</name>
</gene>
<evidence type="ECO:0000313" key="2">
    <source>
        <dbReference type="EMBL" id="EET10149.1"/>
    </source>
</evidence>
<evidence type="ECO:0000256" key="1">
    <source>
        <dbReference type="SAM" id="MobiDB-lite"/>
    </source>
</evidence>
<feature type="region of interest" description="Disordered" evidence="1">
    <location>
        <begin position="1"/>
        <end position="22"/>
    </location>
</feature>
<reference evidence="2" key="1">
    <citation type="submission" date="2009-05" db="EMBL/GenBank/DDBJ databases">
        <authorList>
            <person name="Harkins D.M."/>
            <person name="DeShazer D."/>
            <person name="Woods D.E."/>
            <person name="Brinkac L.M."/>
            <person name="Brown K.A."/>
            <person name="Hung G.C."/>
            <person name="Tuanyok A."/>
            <person name="Zhang B."/>
            <person name="Nierman W.C."/>
        </authorList>
    </citation>
    <scope>NUCLEOTIDE SEQUENCE [LARGE SCALE GENOMIC DNA]</scope>
    <source>
        <strain evidence="2">1710a</strain>
    </source>
</reference>
<sequence>MSAVQVSGRSRRKRSPLCDDAAPTHRSVDHFRAWRAGPVATLLGNEVGL</sequence>
<dbReference type="AlphaFoldDB" id="A0A0E1WCJ8"/>
<name>A0A0E1WCJ8_BURPE</name>
<dbReference type="HOGENOM" id="CLU_3133231_0_0_4"/>